<keyword evidence="4" id="KW-1185">Reference proteome</keyword>
<dbReference type="AlphaFoldDB" id="A0A9D4G9W2"/>
<dbReference type="EMBL" id="JAIWYP010000006">
    <property type="protein sequence ID" value="KAH3811511.1"/>
    <property type="molecule type" value="Genomic_DNA"/>
</dbReference>
<feature type="chain" id="PRO_5038365719" evidence="2">
    <location>
        <begin position="25"/>
        <end position="105"/>
    </location>
</feature>
<accession>A0A9D4G9W2</accession>
<dbReference type="Proteomes" id="UP000828390">
    <property type="component" value="Unassembled WGS sequence"/>
</dbReference>
<gene>
    <name evidence="3" type="ORF">DPMN_139921</name>
</gene>
<sequence length="105" mass="11588">MELDWSLSALVLLTLNLHTVPINLRPTSNNRAIMEGVTSLTPPSIAFSSIQFSTELQESLTTGPPLARNKLRPSPIELRMSPTSKNWKSGQIVGNRCTFLTRILA</sequence>
<comment type="caution">
    <text evidence="3">The sequence shown here is derived from an EMBL/GenBank/DDBJ whole genome shotgun (WGS) entry which is preliminary data.</text>
</comment>
<organism evidence="3 4">
    <name type="scientific">Dreissena polymorpha</name>
    <name type="common">Zebra mussel</name>
    <name type="synonym">Mytilus polymorpha</name>
    <dbReference type="NCBI Taxonomy" id="45954"/>
    <lineage>
        <taxon>Eukaryota</taxon>
        <taxon>Metazoa</taxon>
        <taxon>Spiralia</taxon>
        <taxon>Lophotrochozoa</taxon>
        <taxon>Mollusca</taxon>
        <taxon>Bivalvia</taxon>
        <taxon>Autobranchia</taxon>
        <taxon>Heteroconchia</taxon>
        <taxon>Euheterodonta</taxon>
        <taxon>Imparidentia</taxon>
        <taxon>Neoheterodontei</taxon>
        <taxon>Myida</taxon>
        <taxon>Dreissenoidea</taxon>
        <taxon>Dreissenidae</taxon>
        <taxon>Dreissena</taxon>
    </lineage>
</organism>
<evidence type="ECO:0000256" key="1">
    <source>
        <dbReference type="SAM" id="MobiDB-lite"/>
    </source>
</evidence>
<reference evidence="3" key="2">
    <citation type="submission" date="2020-11" db="EMBL/GenBank/DDBJ databases">
        <authorList>
            <person name="McCartney M.A."/>
            <person name="Auch B."/>
            <person name="Kono T."/>
            <person name="Mallez S."/>
            <person name="Becker A."/>
            <person name="Gohl D.M."/>
            <person name="Silverstein K.A.T."/>
            <person name="Koren S."/>
            <person name="Bechman K.B."/>
            <person name="Herman A."/>
            <person name="Abrahante J.E."/>
            <person name="Garbe J."/>
        </authorList>
    </citation>
    <scope>NUCLEOTIDE SEQUENCE</scope>
    <source>
        <strain evidence="3">Duluth1</strain>
        <tissue evidence="3">Whole animal</tissue>
    </source>
</reference>
<keyword evidence="2" id="KW-0732">Signal</keyword>
<feature type="region of interest" description="Disordered" evidence="1">
    <location>
        <begin position="59"/>
        <end position="83"/>
    </location>
</feature>
<feature type="signal peptide" evidence="2">
    <location>
        <begin position="1"/>
        <end position="24"/>
    </location>
</feature>
<protein>
    <submittedName>
        <fullName evidence="3">Uncharacterized protein</fullName>
    </submittedName>
</protein>
<proteinExistence type="predicted"/>
<evidence type="ECO:0000313" key="4">
    <source>
        <dbReference type="Proteomes" id="UP000828390"/>
    </source>
</evidence>
<reference evidence="3" key="1">
    <citation type="journal article" date="2019" name="bioRxiv">
        <title>The Genome of the Zebra Mussel, Dreissena polymorpha: A Resource for Invasive Species Research.</title>
        <authorList>
            <person name="McCartney M.A."/>
            <person name="Auch B."/>
            <person name="Kono T."/>
            <person name="Mallez S."/>
            <person name="Zhang Y."/>
            <person name="Obille A."/>
            <person name="Becker A."/>
            <person name="Abrahante J.E."/>
            <person name="Garbe J."/>
            <person name="Badalamenti J.P."/>
            <person name="Herman A."/>
            <person name="Mangelson H."/>
            <person name="Liachko I."/>
            <person name="Sullivan S."/>
            <person name="Sone E.D."/>
            <person name="Koren S."/>
            <person name="Silverstein K.A.T."/>
            <person name="Beckman K.B."/>
            <person name="Gohl D.M."/>
        </authorList>
    </citation>
    <scope>NUCLEOTIDE SEQUENCE</scope>
    <source>
        <strain evidence="3">Duluth1</strain>
        <tissue evidence="3">Whole animal</tissue>
    </source>
</reference>
<evidence type="ECO:0000313" key="3">
    <source>
        <dbReference type="EMBL" id="KAH3811511.1"/>
    </source>
</evidence>
<name>A0A9D4G9W2_DREPO</name>
<evidence type="ECO:0000256" key="2">
    <source>
        <dbReference type="SAM" id="SignalP"/>
    </source>
</evidence>